<dbReference type="GO" id="GO:0016020">
    <property type="term" value="C:membrane"/>
    <property type="evidence" value="ECO:0007669"/>
    <property type="project" value="UniProtKB-SubCell"/>
</dbReference>
<dbReference type="PRINTS" id="PR00385">
    <property type="entry name" value="P450"/>
</dbReference>
<dbReference type="PANTHER" id="PTHR24282">
    <property type="entry name" value="CYTOCHROME P450 FAMILY MEMBER"/>
    <property type="match status" value="1"/>
</dbReference>
<evidence type="ECO:0000256" key="9">
    <source>
        <dbReference type="ARBA" id="ARBA00023033"/>
    </source>
</evidence>
<dbReference type="InterPro" id="IPR036396">
    <property type="entry name" value="Cyt_P450_sf"/>
</dbReference>
<evidence type="ECO:0000256" key="12">
    <source>
        <dbReference type="RuleBase" id="RU000461"/>
    </source>
</evidence>
<dbReference type="Pfam" id="PF00067">
    <property type="entry name" value="p450"/>
    <property type="match status" value="1"/>
</dbReference>
<evidence type="ECO:0000256" key="11">
    <source>
        <dbReference type="PIRSR" id="PIRSR602401-1"/>
    </source>
</evidence>
<dbReference type="InterPro" id="IPR002401">
    <property type="entry name" value="Cyt_P450_E_grp-I"/>
</dbReference>
<dbReference type="GO" id="GO:0016131">
    <property type="term" value="P:brassinosteroid metabolic process"/>
    <property type="evidence" value="ECO:0000318"/>
    <property type="project" value="GO_Central"/>
</dbReference>
<keyword evidence="9 12" id="KW-0503">Monooxygenase</keyword>
<evidence type="ECO:0000256" key="1">
    <source>
        <dbReference type="ARBA" id="ARBA00004167"/>
    </source>
</evidence>
<name>A0A022QDT6_ERYGU</name>
<keyword evidence="5 11" id="KW-0479">Metal-binding</keyword>
<evidence type="ECO:0000256" key="5">
    <source>
        <dbReference type="ARBA" id="ARBA00022723"/>
    </source>
</evidence>
<keyword evidence="10" id="KW-0472">Membrane</keyword>
<dbReference type="PROSITE" id="PS00086">
    <property type="entry name" value="CYTOCHROME_P450"/>
    <property type="match status" value="1"/>
</dbReference>
<comment type="subcellular location">
    <subcellularLocation>
        <location evidence="1">Membrane</location>
        <topology evidence="1">Single-pass membrane protein</topology>
    </subcellularLocation>
</comment>
<evidence type="ECO:0000313" key="14">
    <source>
        <dbReference type="Proteomes" id="UP000030748"/>
    </source>
</evidence>
<proteinExistence type="inferred from homology"/>
<organism evidence="13 14">
    <name type="scientific">Erythranthe guttata</name>
    <name type="common">Yellow monkey flower</name>
    <name type="synonym">Mimulus guttatus</name>
    <dbReference type="NCBI Taxonomy" id="4155"/>
    <lineage>
        <taxon>Eukaryota</taxon>
        <taxon>Viridiplantae</taxon>
        <taxon>Streptophyta</taxon>
        <taxon>Embryophyta</taxon>
        <taxon>Tracheophyta</taxon>
        <taxon>Spermatophyta</taxon>
        <taxon>Magnoliopsida</taxon>
        <taxon>eudicotyledons</taxon>
        <taxon>Gunneridae</taxon>
        <taxon>Pentapetalae</taxon>
        <taxon>asterids</taxon>
        <taxon>lamiids</taxon>
        <taxon>Lamiales</taxon>
        <taxon>Phrymaceae</taxon>
        <taxon>Erythranthe</taxon>
    </lineage>
</organism>
<gene>
    <name evidence="13" type="ORF">MIMGU_mgv1a008954mg</name>
</gene>
<dbReference type="GO" id="GO:0010268">
    <property type="term" value="P:brassinosteroid homeostasis"/>
    <property type="evidence" value="ECO:0000318"/>
    <property type="project" value="GO_Central"/>
</dbReference>
<evidence type="ECO:0000256" key="8">
    <source>
        <dbReference type="ARBA" id="ARBA00023004"/>
    </source>
</evidence>
<sequence>MIPMMAKSMGEEVMKLSEEISNHDGNFVIDASNWFQNLVEDVITRAIFGSFYEEGRPILKLQAQQVAHATEAYHKSFIPGYRFLPTKKNRISRRLNKEIRKSLLNLIGRRRRTMTNSSSPAVCGELPNDLLEIMIKAVDESAANSNHLLAITENDIVEECKTIFFAGKHTTSNLLTWTVVLLAMHPRWQDDVREEVLRVCESRDSPTKDDLAKLKTLGMILNEALRLYPPAVAIIRRAKVNVRLGGLHIPQGTELLIPILAVHHDPTLWSSDAREFNPSRFGGGVAQAAKHPMAFMPFGLGARRCIGQNLAVLQAKLAMAMILRRFSFELAPDYKHAPSVLMLLHPQHGAPIVVRNL</sequence>
<dbReference type="GO" id="GO:0020037">
    <property type="term" value="F:heme binding"/>
    <property type="evidence" value="ECO:0007669"/>
    <property type="project" value="InterPro"/>
</dbReference>
<evidence type="ECO:0000256" key="6">
    <source>
        <dbReference type="ARBA" id="ARBA00022989"/>
    </source>
</evidence>
<evidence type="ECO:0000256" key="7">
    <source>
        <dbReference type="ARBA" id="ARBA00023002"/>
    </source>
</evidence>
<keyword evidence="6" id="KW-1133">Transmembrane helix</keyword>
<dbReference type="InterPro" id="IPR050665">
    <property type="entry name" value="Cytochrome_P450_Monooxygen"/>
</dbReference>
<dbReference type="GO" id="GO:0016705">
    <property type="term" value="F:oxidoreductase activity, acting on paired donors, with incorporation or reduction of molecular oxygen"/>
    <property type="evidence" value="ECO:0007669"/>
    <property type="project" value="InterPro"/>
</dbReference>
<dbReference type="AlphaFoldDB" id="A0A022QDT6"/>
<evidence type="ECO:0000313" key="13">
    <source>
        <dbReference type="EMBL" id="EYU24665.1"/>
    </source>
</evidence>
<dbReference type="PRINTS" id="PR00463">
    <property type="entry name" value="EP450I"/>
</dbReference>
<keyword evidence="3 11" id="KW-0349">Heme</keyword>
<keyword evidence="8 11" id="KW-0408">Iron</keyword>
<dbReference type="STRING" id="4155.A0A022QDT6"/>
<dbReference type="InterPro" id="IPR001128">
    <property type="entry name" value="Cyt_P450"/>
</dbReference>
<comment type="cofactor">
    <cofactor evidence="11">
        <name>heme</name>
        <dbReference type="ChEBI" id="CHEBI:30413"/>
    </cofactor>
</comment>
<comment type="similarity">
    <text evidence="2 12">Belongs to the cytochrome P450 family.</text>
</comment>
<dbReference type="SUPFAM" id="SSF48264">
    <property type="entry name" value="Cytochrome P450"/>
    <property type="match status" value="1"/>
</dbReference>
<dbReference type="GO" id="GO:0004497">
    <property type="term" value="F:monooxygenase activity"/>
    <property type="evidence" value="ECO:0000318"/>
    <property type="project" value="GO_Central"/>
</dbReference>
<dbReference type="PANTHER" id="PTHR24282:SF63">
    <property type="entry name" value="CYTOCHROME P450 734A1-LIKE"/>
    <property type="match status" value="1"/>
</dbReference>
<keyword evidence="4" id="KW-0812">Transmembrane</keyword>
<keyword evidence="14" id="KW-1185">Reference proteome</keyword>
<dbReference type="EMBL" id="KI632119">
    <property type="protein sequence ID" value="EYU24665.1"/>
    <property type="molecule type" value="Genomic_DNA"/>
</dbReference>
<feature type="binding site" description="axial binding residue" evidence="11">
    <location>
        <position position="305"/>
    </location>
    <ligand>
        <name>heme</name>
        <dbReference type="ChEBI" id="CHEBI:30413"/>
    </ligand>
    <ligandPart>
        <name>Fe</name>
        <dbReference type="ChEBI" id="CHEBI:18248"/>
    </ligandPart>
</feature>
<dbReference type="Gene3D" id="1.10.630.10">
    <property type="entry name" value="Cytochrome P450"/>
    <property type="match status" value="1"/>
</dbReference>
<dbReference type="Proteomes" id="UP000030748">
    <property type="component" value="Unassembled WGS sequence"/>
</dbReference>
<evidence type="ECO:0000256" key="10">
    <source>
        <dbReference type="ARBA" id="ARBA00023136"/>
    </source>
</evidence>
<reference evidence="13 14" key="1">
    <citation type="journal article" date="2013" name="Proc. Natl. Acad. Sci. U.S.A.">
        <title>Fine-scale variation in meiotic recombination in Mimulus inferred from population shotgun sequencing.</title>
        <authorList>
            <person name="Hellsten U."/>
            <person name="Wright K.M."/>
            <person name="Jenkins J."/>
            <person name="Shu S."/>
            <person name="Yuan Y."/>
            <person name="Wessler S.R."/>
            <person name="Schmutz J."/>
            <person name="Willis J.H."/>
            <person name="Rokhsar D.S."/>
        </authorList>
    </citation>
    <scope>NUCLEOTIDE SEQUENCE [LARGE SCALE GENOMIC DNA]</scope>
    <source>
        <strain evidence="14">cv. DUN x IM62</strain>
    </source>
</reference>
<protein>
    <recommendedName>
        <fullName evidence="15">Cytochrome P450</fullName>
    </recommendedName>
</protein>
<evidence type="ECO:0000256" key="3">
    <source>
        <dbReference type="ARBA" id="ARBA00022617"/>
    </source>
</evidence>
<dbReference type="eggNOG" id="KOG0157">
    <property type="taxonomic scope" value="Eukaryota"/>
</dbReference>
<evidence type="ECO:0008006" key="15">
    <source>
        <dbReference type="Google" id="ProtNLM"/>
    </source>
</evidence>
<accession>A0A022QDT6</accession>
<dbReference type="GO" id="GO:0005506">
    <property type="term" value="F:iron ion binding"/>
    <property type="evidence" value="ECO:0007669"/>
    <property type="project" value="InterPro"/>
</dbReference>
<dbReference type="InterPro" id="IPR017972">
    <property type="entry name" value="Cyt_P450_CS"/>
</dbReference>
<evidence type="ECO:0000256" key="2">
    <source>
        <dbReference type="ARBA" id="ARBA00010617"/>
    </source>
</evidence>
<keyword evidence="7 12" id="KW-0560">Oxidoreductase</keyword>
<evidence type="ECO:0000256" key="4">
    <source>
        <dbReference type="ARBA" id="ARBA00022692"/>
    </source>
</evidence>